<comment type="caution">
    <text evidence="1">The sequence shown here is derived from an EMBL/GenBank/DDBJ whole genome shotgun (WGS) entry which is preliminary data.</text>
</comment>
<evidence type="ECO:0000313" key="1">
    <source>
        <dbReference type="EMBL" id="VEL21760.1"/>
    </source>
</evidence>
<gene>
    <name evidence="1" type="ORF">PXEA_LOCUS15200</name>
</gene>
<dbReference type="EMBL" id="CAAALY010052963">
    <property type="protein sequence ID" value="VEL21760.1"/>
    <property type="molecule type" value="Genomic_DNA"/>
</dbReference>
<sequence length="44" mass="4921">MELAPSDAVKRGSEAGDDLFALWLESWRSEFFPVAEDLLIHLTG</sequence>
<proteinExistence type="predicted"/>
<keyword evidence="2" id="KW-1185">Reference proteome</keyword>
<accession>A0A3S5APD0</accession>
<evidence type="ECO:0000313" key="2">
    <source>
        <dbReference type="Proteomes" id="UP000784294"/>
    </source>
</evidence>
<protein>
    <submittedName>
        <fullName evidence="1">Uncharacterized protein</fullName>
    </submittedName>
</protein>
<reference evidence="1" key="1">
    <citation type="submission" date="2018-11" db="EMBL/GenBank/DDBJ databases">
        <authorList>
            <consortium name="Pathogen Informatics"/>
        </authorList>
    </citation>
    <scope>NUCLEOTIDE SEQUENCE</scope>
</reference>
<dbReference type="AlphaFoldDB" id="A0A3S5APD0"/>
<name>A0A3S5APD0_9PLAT</name>
<dbReference type="Proteomes" id="UP000784294">
    <property type="component" value="Unassembled WGS sequence"/>
</dbReference>
<organism evidence="1 2">
    <name type="scientific">Protopolystoma xenopodis</name>
    <dbReference type="NCBI Taxonomy" id="117903"/>
    <lineage>
        <taxon>Eukaryota</taxon>
        <taxon>Metazoa</taxon>
        <taxon>Spiralia</taxon>
        <taxon>Lophotrochozoa</taxon>
        <taxon>Platyhelminthes</taxon>
        <taxon>Monogenea</taxon>
        <taxon>Polyopisthocotylea</taxon>
        <taxon>Polystomatidea</taxon>
        <taxon>Polystomatidae</taxon>
        <taxon>Protopolystoma</taxon>
    </lineage>
</organism>